<dbReference type="PANTHER" id="PTHR46401">
    <property type="entry name" value="GLYCOSYLTRANSFERASE WBBK-RELATED"/>
    <property type="match status" value="1"/>
</dbReference>
<organism evidence="4 5">
    <name type="scientific">Sphingomonas daechungensis</name>
    <dbReference type="NCBI Taxonomy" id="1176646"/>
    <lineage>
        <taxon>Bacteria</taxon>
        <taxon>Pseudomonadati</taxon>
        <taxon>Pseudomonadota</taxon>
        <taxon>Alphaproteobacteria</taxon>
        <taxon>Sphingomonadales</taxon>
        <taxon>Sphingomonadaceae</taxon>
        <taxon>Sphingomonas</taxon>
    </lineage>
</organism>
<gene>
    <name evidence="4" type="ORF">H9L15_15215</name>
</gene>
<sequence length="364" mass="39958">MADAPLHICVDATSWVNDRGFGRFTREILKALLSRDTGFQYTLLFDQLPEEDLPESAKVLTARTDLGLNQSAVGSSARSPGYFLKMARLAKSVPYDVFFFPTLYSYFPLLQRKPTVVCYHDATAERFPQLLFPTKTNHWLWQAKTALARLQTTRAMTVSETSARDLETIHRFPKERIDVVTEAADDAFRIIDDPALRGSERTLHGIPADARVLVHVGGMNAHKNILGLLKALPKIIAAEPRTHLALVGDTSGKGFWDNVGELKAFIAATPPLSAHVHFTGYISDPDLAKLLNAADALVFPSLWEGFGLPAVEAMSCGIPVLASSRVEACRRWWVMGGCCSSPKIPTRLLPASSDSSMTTSCGRS</sequence>
<dbReference type="Gene3D" id="3.40.50.2000">
    <property type="entry name" value="Glycogen Phosphorylase B"/>
    <property type="match status" value="2"/>
</dbReference>
<name>A0ABX6T2N3_9SPHN</name>
<feature type="domain" description="Glycosyltransferase subfamily 4-like N-terminal" evidence="3">
    <location>
        <begin position="20"/>
        <end position="182"/>
    </location>
</feature>
<dbReference type="SUPFAM" id="SSF53756">
    <property type="entry name" value="UDP-Glycosyltransferase/glycogen phosphorylase"/>
    <property type="match status" value="1"/>
</dbReference>
<protein>
    <submittedName>
        <fullName evidence="4">Glycosyltransferase family 4 protein</fullName>
    </submittedName>
</protein>
<reference evidence="4 5" key="1">
    <citation type="submission" date="2020-08" db="EMBL/GenBank/DDBJ databases">
        <title>Genome sequence of Sphingomonas daechungensis KACC 18115T.</title>
        <authorList>
            <person name="Hyun D.-W."/>
            <person name="Bae J.-W."/>
        </authorList>
    </citation>
    <scope>NUCLEOTIDE SEQUENCE [LARGE SCALE GENOMIC DNA]</scope>
    <source>
        <strain evidence="4 5">KACC 18115</strain>
    </source>
</reference>
<dbReference type="CDD" id="cd03809">
    <property type="entry name" value="GT4_MtfB-like"/>
    <property type="match status" value="1"/>
</dbReference>
<evidence type="ECO:0000259" key="3">
    <source>
        <dbReference type="Pfam" id="PF13439"/>
    </source>
</evidence>
<evidence type="ECO:0000313" key="4">
    <source>
        <dbReference type="EMBL" id="QNP43245.1"/>
    </source>
</evidence>
<dbReference type="Pfam" id="PF00534">
    <property type="entry name" value="Glycos_transf_1"/>
    <property type="match status" value="1"/>
</dbReference>
<keyword evidence="1" id="KW-0808">Transferase</keyword>
<evidence type="ECO:0000256" key="1">
    <source>
        <dbReference type="ARBA" id="ARBA00022679"/>
    </source>
</evidence>
<dbReference type="InterPro" id="IPR001296">
    <property type="entry name" value="Glyco_trans_1"/>
</dbReference>
<dbReference type="EMBL" id="CP060780">
    <property type="protein sequence ID" value="QNP43245.1"/>
    <property type="molecule type" value="Genomic_DNA"/>
</dbReference>
<dbReference type="Pfam" id="PF13439">
    <property type="entry name" value="Glyco_transf_4"/>
    <property type="match status" value="1"/>
</dbReference>
<accession>A0ABX6T2N3</accession>
<dbReference type="RefSeq" id="WP_187714675.1">
    <property type="nucleotide sequence ID" value="NZ_CP060780.1"/>
</dbReference>
<proteinExistence type="predicted"/>
<evidence type="ECO:0000259" key="2">
    <source>
        <dbReference type="Pfam" id="PF00534"/>
    </source>
</evidence>
<evidence type="ECO:0000313" key="5">
    <source>
        <dbReference type="Proteomes" id="UP000516134"/>
    </source>
</evidence>
<dbReference type="PANTHER" id="PTHR46401:SF2">
    <property type="entry name" value="GLYCOSYLTRANSFERASE WBBK-RELATED"/>
    <property type="match status" value="1"/>
</dbReference>
<keyword evidence="5" id="KW-1185">Reference proteome</keyword>
<dbReference type="Proteomes" id="UP000516134">
    <property type="component" value="Chromosome"/>
</dbReference>
<dbReference type="InterPro" id="IPR028098">
    <property type="entry name" value="Glyco_trans_4-like_N"/>
</dbReference>
<feature type="domain" description="Glycosyl transferase family 1" evidence="2">
    <location>
        <begin position="204"/>
        <end position="328"/>
    </location>
</feature>